<comment type="caution">
    <text evidence="2">The sequence shown here is derived from an EMBL/GenBank/DDBJ whole genome shotgun (WGS) entry which is preliminary data.</text>
</comment>
<evidence type="ECO:0000313" key="2">
    <source>
        <dbReference type="EMBL" id="CAK8693873.1"/>
    </source>
</evidence>
<dbReference type="EMBL" id="CAWYQH010000141">
    <property type="protein sequence ID" value="CAK8693873.1"/>
    <property type="molecule type" value="Genomic_DNA"/>
</dbReference>
<proteinExistence type="predicted"/>
<name>A0ABP0GS24_CLALP</name>
<feature type="signal peptide" evidence="1">
    <location>
        <begin position="1"/>
        <end position="21"/>
    </location>
</feature>
<organism evidence="2 3">
    <name type="scientific">Clavelina lepadiformis</name>
    <name type="common">Light-bulb sea squirt</name>
    <name type="synonym">Ascidia lepadiformis</name>
    <dbReference type="NCBI Taxonomy" id="159417"/>
    <lineage>
        <taxon>Eukaryota</taxon>
        <taxon>Metazoa</taxon>
        <taxon>Chordata</taxon>
        <taxon>Tunicata</taxon>
        <taxon>Ascidiacea</taxon>
        <taxon>Aplousobranchia</taxon>
        <taxon>Clavelinidae</taxon>
        <taxon>Clavelina</taxon>
    </lineage>
</organism>
<evidence type="ECO:0000256" key="1">
    <source>
        <dbReference type="SAM" id="SignalP"/>
    </source>
</evidence>
<evidence type="ECO:0000313" key="3">
    <source>
        <dbReference type="Proteomes" id="UP001642483"/>
    </source>
</evidence>
<reference evidence="2 3" key="1">
    <citation type="submission" date="2024-02" db="EMBL/GenBank/DDBJ databases">
        <authorList>
            <person name="Daric V."/>
            <person name="Darras S."/>
        </authorList>
    </citation>
    <scope>NUCLEOTIDE SEQUENCE [LARGE SCALE GENOMIC DNA]</scope>
</reference>
<dbReference type="Proteomes" id="UP001642483">
    <property type="component" value="Unassembled WGS sequence"/>
</dbReference>
<gene>
    <name evidence="2" type="ORF">CVLEPA_LOCUS27163</name>
</gene>
<protein>
    <submittedName>
        <fullName evidence="2">Uncharacterized protein</fullName>
    </submittedName>
</protein>
<sequence>MFKVVAFALVFLVSLALSTEADQEKKSFSQWRLSCSRLCLACNSYFLKRSDDNYGMADDDDYTSQYSSFLTQKRGVFFGCMRCRSYCGL</sequence>
<keyword evidence="3" id="KW-1185">Reference proteome</keyword>
<keyword evidence="1" id="KW-0732">Signal</keyword>
<accession>A0ABP0GS24</accession>
<feature type="chain" id="PRO_5046811192" evidence="1">
    <location>
        <begin position="22"/>
        <end position="89"/>
    </location>
</feature>